<dbReference type="PROSITE" id="PS50020">
    <property type="entry name" value="WW_DOMAIN_2"/>
    <property type="match status" value="1"/>
</dbReference>
<evidence type="ECO:0000259" key="3">
    <source>
        <dbReference type="PROSITE" id="PS50020"/>
    </source>
</evidence>
<dbReference type="SMART" id="SM00456">
    <property type="entry name" value="WW"/>
    <property type="match status" value="2"/>
</dbReference>
<dbReference type="AlphaFoldDB" id="A0A9W7XNJ5"/>
<keyword evidence="1" id="KW-0677">Repeat</keyword>
<gene>
    <name evidence="4" type="ORF">LPJ64_001692</name>
</gene>
<dbReference type="SUPFAM" id="SSF81698">
    <property type="entry name" value="FF domain"/>
    <property type="match status" value="2"/>
</dbReference>
<proteinExistence type="predicted"/>
<dbReference type="GO" id="GO:0003712">
    <property type="term" value="F:transcription coregulator activity"/>
    <property type="evidence" value="ECO:0007669"/>
    <property type="project" value="TreeGrafter"/>
</dbReference>
<protein>
    <recommendedName>
        <fullName evidence="3">WW domain-containing protein</fullName>
    </recommendedName>
</protein>
<dbReference type="InterPro" id="IPR036517">
    <property type="entry name" value="FF_domain_sf"/>
</dbReference>
<feature type="domain" description="WW" evidence="3">
    <location>
        <begin position="98"/>
        <end position="131"/>
    </location>
</feature>
<dbReference type="Proteomes" id="UP001145021">
    <property type="component" value="Unassembled WGS sequence"/>
</dbReference>
<name>A0A9W7XNJ5_9FUNG</name>
<dbReference type="PANTHER" id="PTHR15377">
    <property type="entry name" value="TRANSCRIPTION ELONGATION REGULATOR 1"/>
    <property type="match status" value="1"/>
</dbReference>
<dbReference type="GO" id="GO:0005634">
    <property type="term" value="C:nucleus"/>
    <property type="evidence" value="ECO:0007669"/>
    <property type="project" value="TreeGrafter"/>
</dbReference>
<dbReference type="EMBL" id="JANBOH010000046">
    <property type="protein sequence ID" value="KAJ1646871.1"/>
    <property type="molecule type" value="Genomic_DNA"/>
</dbReference>
<dbReference type="InterPro" id="IPR036020">
    <property type="entry name" value="WW_dom_sf"/>
</dbReference>
<evidence type="ECO:0000313" key="4">
    <source>
        <dbReference type="EMBL" id="KAJ1646871.1"/>
    </source>
</evidence>
<evidence type="ECO:0000256" key="1">
    <source>
        <dbReference type="ARBA" id="ARBA00022737"/>
    </source>
</evidence>
<organism evidence="4 5">
    <name type="scientific">Coemansia asiatica</name>
    <dbReference type="NCBI Taxonomy" id="1052880"/>
    <lineage>
        <taxon>Eukaryota</taxon>
        <taxon>Fungi</taxon>
        <taxon>Fungi incertae sedis</taxon>
        <taxon>Zoopagomycota</taxon>
        <taxon>Kickxellomycotina</taxon>
        <taxon>Kickxellomycetes</taxon>
        <taxon>Kickxellales</taxon>
        <taxon>Kickxellaceae</taxon>
        <taxon>Coemansia</taxon>
    </lineage>
</organism>
<dbReference type="InterPro" id="IPR002713">
    <property type="entry name" value="FF_domain"/>
</dbReference>
<dbReference type="InterPro" id="IPR001202">
    <property type="entry name" value="WW_dom"/>
</dbReference>
<accession>A0A9W7XNJ5</accession>
<dbReference type="SMART" id="SM00441">
    <property type="entry name" value="FF"/>
    <property type="match status" value="2"/>
</dbReference>
<evidence type="ECO:0000313" key="5">
    <source>
        <dbReference type="Proteomes" id="UP001145021"/>
    </source>
</evidence>
<comment type="caution">
    <text evidence="4">The sequence shown here is derived from an EMBL/GenBank/DDBJ whole genome shotgun (WGS) entry which is preliminary data.</text>
</comment>
<dbReference type="Gene3D" id="1.10.10.440">
    <property type="entry name" value="FF domain"/>
    <property type="match status" value="2"/>
</dbReference>
<dbReference type="InterPro" id="IPR045148">
    <property type="entry name" value="TCRG1-like"/>
</dbReference>
<reference evidence="4" key="1">
    <citation type="submission" date="2022-07" db="EMBL/GenBank/DDBJ databases">
        <title>Phylogenomic reconstructions and comparative analyses of Kickxellomycotina fungi.</title>
        <authorList>
            <person name="Reynolds N.K."/>
            <person name="Stajich J.E."/>
            <person name="Barry K."/>
            <person name="Grigoriev I.V."/>
            <person name="Crous P."/>
            <person name="Smith M.E."/>
        </authorList>
    </citation>
    <scope>NUCLEOTIDE SEQUENCE</scope>
    <source>
        <strain evidence="4">NBRC 105413</strain>
    </source>
</reference>
<sequence length="340" mass="40061">MDNISLQPSPLQALASIDAGHNWVKFLAPTIPQGQHLPQEPYFFDLNTKVSTWIRPFDYREPPDAQEYAQKLVLEHQQKIRQMARRRALEDRPLRKNAYVSRGWSVVETVQGREYFYNEQTGQATWQKPQEIIDQPVESNGESKDVEMEDEGGTEMNIEDAEWMMQQIMMEQENEQDLRDEISASEEEPRIEDMSKEQAVREFKEMLREGHLNVYGTWDSQIPMFQGDKRFQFIQNPLERQDLFDQICNELVAEKKKPNRQHTSSLEVDPLKAPKKPRIADTKADSTKDLFDQLLEEKVTKKTSFARFCQKHLKDPRYLSLKTSREREKRFLKHIETLGK</sequence>
<evidence type="ECO:0000256" key="2">
    <source>
        <dbReference type="SAM" id="MobiDB-lite"/>
    </source>
</evidence>
<dbReference type="GO" id="GO:0070063">
    <property type="term" value="F:RNA polymerase binding"/>
    <property type="evidence" value="ECO:0007669"/>
    <property type="project" value="InterPro"/>
</dbReference>
<dbReference type="Gene3D" id="2.20.70.10">
    <property type="match status" value="1"/>
</dbReference>
<dbReference type="CDD" id="cd00201">
    <property type="entry name" value="WW"/>
    <property type="match status" value="1"/>
</dbReference>
<dbReference type="Pfam" id="PF00397">
    <property type="entry name" value="WW"/>
    <property type="match status" value="1"/>
</dbReference>
<dbReference type="SUPFAM" id="SSF51045">
    <property type="entry name" value="WW domain"/>
    <property type="match status" value="1"/>
</dbReference>
<keyword evidence="5" id="KW-1185">Reference proteome</keyword>
<feature type="region of interest" description="Disordered" evidence="2">
    <location>
        <begin position="257"/>
        <end position="280"/>
    </location>
</feature>
<dbReference type="Pfam" id="PF01846">
    <property type="entry name" value="FF"/>
    <property type="match status" value="2"/>
</dbReference>
<dbReference type="PANTHER" id="PTHR15377:SF3">
    <property type="entry name" value="WW DOMAIN-CONTAINING PROTEIN"/>
    <property type="match status" value="1"/>
</dbReference>